<dbReference type="GO" id="GO:0008803">
    <property type="term" value="F:bis(5'-nucleosyl)-tetraphosphatase (symmetrical) activity"/>
    <property type="evidence" value="ECO:0007669"/>
    <property type="project" value="UniProtKB-EC"/>
</dbReference>
<evidence type="ECO:0000256" key="1">
    <source>
        <dbReference type="ARBA" id="ARBA00012506"/>
    </source>
</evidence>
<dbReference type="PANTHER" id="PTHR35795">
    <property type="entry name" value="SLR1885 PROTEIN"/>
    <property type="match status" value="1"/>
</dbReference>
<dbReference type="SMART" id="SM00471">
    <property type="entry name" value="HDc"/>
    <property type="match status" value="1"/>
</dbReference>
<keyword evidence="5" id="KW-0408">Iron</keyword>
<sequence>MDIETAKSIVKPQLTNKRYEHTIRVAQTAAKLSQKFGGSKEKAELAAIFHDYAKYQPPEEMKRWILHSPQVPKDLLQFHHELWHGPVAALLMEREHGITDKDVLNAVFYHTTGRTGMTKLELIIFLADYIEPGRSFPGLDDVRQVAETDLLKAAWMASRNTIAYLLNKGNPIYPDTFYVYNDLTKRINGGNN</sequence>
<dbReference type="InterPro" id="IPR005249">
    <property type="entry name" value="YqeK"/>
</dbReference>
<evidence type="ECO:0000313" key="9">
    <source>
        <dbReference type="Proteomes" id="UP001228376"/>
    </source>
</evidence>
<dbReference type="EC" id="3.6.1.41" evidence="1"/>
<dbReference type="InterPro" id="IPR003607">
    <property type="entry name" value="HD/PDEase_dom"/>
</dbReference>
<dbReference type="NCBIfam" id="TIGR00488">
    <property type="entry name" value="bis(5'-nucleosyl)-tetraphosphatase (symmetrical) YqeK"/>
    <property type="match status" value="1"/>
</dbReference>
<organism evidence="8 9">
    <name type="scientific">Tigheibacillus jepli</name>
    <dbReference type="NCBI Taxonomy" id="3035914"/>
    <lineage>
        <taxon>Bacteria</taxon>
        <taxon>Bacillati</taxon>
        <taxon>Bacillota</taxon>
        <taxon>Bacilli</taxon>
        <taxon>Bacillales</taxon>
        <taxon>Bacillaceae</taxon>
        <taxon>Tigheibacillus</taxon>
    </lineage>
</organism>
<evidence type="ECO:0000256" key="2">
    <source>
        <dbReference type="ARBA" id="ARBA00022723"/>
    </source>
</evidence>
<evidence type="ECO:0000313" key="8">
    <source>
        <dbReference type="EMBL" id="MDY0405512.1"/>
    </source>
</evidence>
<keyword evidence="3" id="KW-0547">Nucleotide-binding</keyword>
<comment type="catalytic activity">
    <reaction evidence="6">
        <text>P(1),P(4)-bis(5'-adenosyl) tetraphosphate + H2O = 2 ADP + 2 H(+)</text>
        <dbReference type="Rhea" id="RHEA:24252"/>
        <dbReference type="ChEBI" id="CHEBI:15377"/>
        <dbReference type="ChEBI" id="CHEBI:15378"/>
        <dbReference type="ChEBI" id="CHEBI:58141"/>
        <dbReference type="ChEBI" id="CHEBI:456216"/>
        <dbReference type="EC" id="3.6.1.41"/>
    </reaction>
</comment>
<dbReference type="EMBL" id="JAROCA020000001">
    <property type="protein sequence ID" value="MDY0405512.1"/>
    <property type="molecule type" value="Genomic_DNA"/>
</dbReference>
<protein>
    <recommendedName>
        <fullName evidence="1">bis(5'-nucleosyl)-tetraphosphatase (symmetrical)</fullName>
        <ecNumber evidence="1">3.6.1.41</ecNumber>
    </recommendedName>
</protein>
<proteinExistence type="predicted"/>
<comment type="caution">
    <text evidence="8">The sequence shown here is derived from an EMBL/GenBank/DDBJ whole genome shotgun (WGS) entry which is preliminary data.</text>
</comment>
<evidence type="ECO:0000256" key="5">
    <source>
        <dbReference type="ARBA" id="ARBA00023004"/>
    </source>
</evidence>
<dbReference type="InterPro" id="IPR006674">
    <property type="entry name" value="HD_domain"/>
</dbReference>
<keyword evidence="4 8" id="KW-0378">Hydrolase</keyword>
<evidence type="ECO:0000256" key="4">
    <source>
        <dbReference type="ARBA" id="ARBA00022801"/>
    </source>
</evidence>
<dbReference type="SUPFAM" id="SSF109604">
    <property type="entry name" value="HD-domain/PDEase-like"/>
    <property type="match status" value="1"/>
</dbReference>
<dbReference type="PANTHER" id="PTHR35795:SF1">
    <property type="entry name" value="BIS(5'-NUCLEOSYL)-TETRAPHOSPHATASE, SYMMETRICAL"/>
    <property type="match status" value="1"/>
</dbReference>
<name>A0ABU5CGQ6_9BACI</name>
<dbReference type="Pfam" id="PF01966">
    <property type="entry name" value="HD"/>
    <property type="match status" value="1"/>
</dbReference>
<dbReference type="CDD" id="cd00077">
    <property type="entry name" value="HDc"/>
    <property type="match status" value="1"/>
</dbReference>
<dbReference type="InterPro" id="IPR051094">
    <property type="entry name" value="Diverse_Catalytic_Enzymes"/>
</dbReference>
<dbReference type="RefSeq" id="WP_306066234.1">
    <property type="nucleotide sequence ID" value="NZ_JAROCA020000001.1"/>
</dbReference>
<gene>
    <name evidence="8" type="primary">yqeK</name>
    <name evidence="8" type="ORF">P5G51_008965</name>
</gene>
<dbReference type="Proteomes" id="UP001228376">
    <property type="component" value="Unassembled WGS sequence"/>
</dbReference>
<evidence type="ECO:0000259" key="7">
    <source>
        <dbReference type="PROSITE" id="PS51831"/>
    </source>
</evidence>
<feature type="domain" description="HD" evidence="7">
    <location>
        <begin position="18"/>
        <end position="133"/>
    </location>
</feature>
<dbReference type="Gene3D" id="1.10.3210.10">
    <property type="entry name" value="Hypothetical protein af1432"/>
    <property type="match status" value="1"/>
</dbReference>
<reference evidence="8 9" key="1">
    <citation type="submission" date="2023-10" db="EMBL/GenBank/DDBJ databases">
        <title>179-bfca-hs.</title>
        <authorList>
            <person name="Miliotis G."/>
            <person name="Sengupta P."/>
            <person name="Hameed A."/>
            <person name="Chuvochina M."/>
            <person name="Mcdonagh F."/>
            <person name="Simpson A.C."/>
            <person name="Singh N.K."/>
            <person name="Rekha P.D."/>
            <person name="Raman K."/>
            <person name="Hugenholtz P."/>
            <person name="Venkateswaran K."/>
        </authorList>
    </citation>
    <scope>NUCLEOTIDE SEQUENCE [LARGE SCALE GENOMIC DNA]</scope>
    <source>
        <strain evidence="8 9">179-BFC-A-HS</strain>
    </source>
</reference>
<keyword evidence="2" id="KW-0479">Metal-binding</keyword>
<accession>A0ABU5CGQ6</accession>
<evidence type="ECO:0000256" key="6">
    <source>
        <dbReference type="ARBA" id="ARBA00049417"/>
    </source>
</evidence>
<keyword evidence="9" id="KW-1185">Reference proteome</keyword>
<evidence type="ECO:0000256" key="3">
    <source>
        <dbReference type="ARBA" id="ARBA00022741"/>
    </source>
</evidence>
<dbReference type="PROSITE" id="PS51831">
    <property type="entry name" value="HD"/>
    <property type="match status" value="1"/>
</dbReference>